<dbReference type="RefSeq" id="WP_344594812.1">
    <property type="nucleotide sequence ID" value="NZ_BAAARW010000026.1"/>
</dbReference>
<evidence type="ECO:0000313" key="3">
    <source>
        <dbReference type="EMBL" id="GAA2443366.1"/>
    </source>
</evidence>
<dbReference type="Pfam" id="PF13443">
    <property type="entry name" value="HTH_26"/>
    <property type="match status" value="1"/>
</dbReference>
<dbReference type="Gene3D" id="1.10.260.40">
    <property type="entry name" value="lambda repressor-like DNA-binding domains"/>
    <property type="match status" value="1"/>
</dbReference>
<dbReference type="PROSITE" id="PS50943">
    <property type="entry name" value="HTH_CROC1"/>
    <property type="match status" value="1"/>
</dbReference>
<proteinExistence type="predicted"/>
<evidence type="ECO:0000313" key="4">
    <source>
        <dbReference type="Proteomes" id="UP001501231"/>
    </source>
</evidence>
<comment type="caution">
    <text evidence="3">The sequence shown here is derived from an EMBL/GenBank/DDBJ whole genome shotgun (WGS) entry which is preliminary data.</text>
</comment>
<dbReference type="InterPro" id="IPR010982">
    <property type="entry name" value="Lambda_DNA-bd_dom_sf"/>
</dbReference>
<dbReference type="PANTHER" id="PTHR37301:SF1">
    <property type="entry name" value="DNA-BINDING PROTEIN"/>
    <property type="match status" value="1"/>
</dbReference>
<feature type="region of interest" description="Disordered" evidence="1">
    <location>
        <begin position="68"/>
        <end position="90"/>
    </location>
</feature>
<dbReference type="PANTHER" id="PTHR37301">
    <property type="entry name" value="DNA-BINDING PROTEIN-RELATED"/>
    <property type="match status" value="1"/>
</dbReference>
<evidence type="ECO:0000256" key="1">
    <source>
        <dbReference type="SAM" id="MobiDB-lite"/>
    </source>
</evidence>
<feature type="domain" description="HTH cro/C1-type" evidence="2">
    <location>
        <begin position="13"/>
        <end position="62"/>
    </location>
</feature>
<dbReference type="InterPro" id="IPR001387">
    <property type="entry name" value="Cro/C1-type_HTH"/>
</dbReference>
<accession>A0ABN3K0L5</accession>
<organism evidence="3 4">
    <name type="scientific">Actinomadura vinacea</name>
    <dbReference type="NCBI Taxonomy" id="115336"/>
    <lineage>
        <taxon>Bacteria</taxon>
        <taxon>Bacillati</taxon>
        <taxon>Actinomycetota</taxon>
        <taxon>Actinomycetes</taxon>
        <taxon>Streptosporangiales</taxon>
        <taxon>Thermomonosporaceae</taxon>
        <taxon>Actinomadura</taxon>
    </lineage>
</organism>
<sequence>MPITVDIDVMLAKRKLSVGELADRVGITPANLAVLKNGRAKAVRFATLAALCEALDCQPGDLLRFEAEDTADGRHQPSATVAKAEVEDRS</sequence>
<reference evidence="3 4" key="1">
    <citation type="journal article" date="2019" name="Int. J. Syst. Evol. Microbiol.">
        <title>The Global Catalogue of Microorganisms (GCM) 10K type strain sequencing project: providing services to taxonomists for standard genome sequencing and annotation.</title>
        <authorList>
            <consortium name="The Broad Institute Genomics Platform"/>
            <consortium name="The Broad Institute Genome Sequencing Center for Infectious Disease"/>
            <person name="Wu L."/>
            <person name="Ma J."/>
        </authorList>
    </citation>
    <scope>NUCLEOTIDE SEQUENCE [LARGE SCALE GENOMIC DNA]</scope>
    <source>
        <strain evidence="3 4">JCM 3325</strain>
    </source>
</reference>
<dbReference type="SMART" id="SM00530">
    <property type="entry name" value="HTH_XRE"/>
    <property type="match status" value="1"/>
</dbReference>
<dbReference type="SUPFAM" id="SSF47413">
    <property type="entry name" value="lambda repressor-like DNA-binding domains"/>
    <property type="match status" value="1"/>
</dbReference>
<protein>
    <submittedName>
        <fullName evidence="3">Helix-turn-helix transcriptional regulator</fullName>
    </submittedName>
</protein>
<dbReference type="CDD" id="cd00093">
    <property type="entry name" value="HTH_XRE"/>
    <property type="match status" value="1"/>
</dbReference>
<keyword evidence="4" id="KW-1185">Reference proteome</keyword>
<evidence type="ECO:0000259" key="2">
    <source>
        <dbReference type="PROSITE" id="PS50943"/>
    </source>
</evidence>
<gene>
    <name evidence="3" type="ORF">GCM10010191_69800</name>
</gene>
<name>A0ABN3K0L5_9ACTN</name>
<dbReference type="EMBL" id="BAAARW010000026">
    <property type="protein sequence ID" value="GAA2443366.1"/>
    <property type="molecule type" value="Genomic_DNA"/>
</dbReference>
<dbReference type="Proteomes" id="UP001501231">
    <property type="component" value="Unassembled WGS sequence"/>
</dbReference>